<dbReference type="InterPro" id="IPR032976">
    <property type="entry name" value="YJEFN_prot_NAXE-like"/>
</dbReference>
<keyword evidence="10" id="KW-0496">Mitochondrion</keyword>
<comment type="catalytic activity">
    <reaction evidence="1 10">
        <text>(6R)-NADHX = (6S)-NADHX</text>
        <dbReference type="Rhea" id="RHEA:32215"/>
        <dbReference type="ChEBI" id="CHEBI:64074"/>
        <dbReference type="ChEBI" id="CHEBI:64075"/>
        <dbReference type="EC" id="5.1.99.6"/>
    </reaction>
</comment>
<feature type="binding site" evidence="10">
    <location>
        <position position="60"/>
    </location>
    <ligand>
        <name>K(+)</name>
        <dbReference type="ChEBI" id="CHEBI:29103"/>
    </ligand>
</feature>
<dbReference type="Pfam" id="PF03853">
    <property type="entry name" value="YjeF_N"/>
    <property type="match status" value="1"/>
</dbReference>
<dbReference type="VEuPathDB" id="FungiDB:DIURU_002791"/>
<dbReference type="InterPro" id="IPR004443">
    <property type="entry name" value="YjeF_N_dom"/>
</dbReference>
<keyword evidence="7 10" id="KW-0630">Potassium</keyword>
<keyword evidence="6" id="KW-0521">NADP</keyword>
<dbReference type="NCBIfam" id="TIGR00197">
    <property type="entry name" value="yjeF_nterm"/>
    <property type="match status" value="1"/>
</dbReference>
<comment type="catalytic activity">
    <reaction evidence="2 10">
        <text>(6R)-NADPHX = (6S)-NADPHX</text>
        <dbReference type="Rhea" id="RHEA:32227"/>
        <dbReference type="ChEBI" id="CHEBI:64076"/>
        <dbReference type="ChEBI" id="CHEBI:64077"/>
        <dbReference type="EC" id="5.1.99.6"/>
    </reaction>
</comment>
<dbReference type="OMA" id="RHLFHYG"/>
<dbReference type="SUPFAM" id="SSF64153">
    <property type="entry name" value="YjeF N-terminal domain-like"/>
    <property type="match status" value="1"/>
</dbReference>
<dbReference type="PROSITE" id="PS51385">
    <property type="entry name" value="YJEF_N"/>
    <property type="match status" value="1"/>
</dbReference>
<dbReference type="EMBL" id="SWFT01000090">
    <property type="protein sequence ID" value="KAA8902337.1"/>
    <property type="molecule type" value="Genomic_DNA"/>
</dbReference>
<keyword evidence="13" id="KW-1185">Reference proteome</keyword>
<dbReference type="OrthoDB" id="10064708at2759"/>
<name>A0A642USZ0_DIURU</name>
<accession>A0A642USZ0</accession>
<evidence type="ECO:0000259" key="11">
    <source>
        <dbReference type="PROSITE" id="PS51385"/>
    </source>
</evidence>
<dbReference type="Gene3D" id="3.40.50.10260">
    <property type="entry name" value="YjeF N-terminal domain"/>
    <property type="match status" value="1"/>
</dbReference>
<evidence type="ECO:0000313" key="12">
    <source>
        <dbReference type="EMBL" id="KAA8902337.1"/>
    </source>
</evidence>
<evidence type="ECO:0000256" key="8">
    <source>
        <dbReference type="ARBA" id="ARBA00023027"/>
    </source>
</evidence>
<dbReference type="GeneID" id="54781442"/>
<dbReference type="HAMAP" id="MF_01966">
    <property type="entry name" value="NADHX_epimerase"/>
    <property type="match status" value="1"/>
</dbReference>
<dbReference type="GO" id="GO:0000166">
    <property type="term" value="F:nucleotide binding"/>
    <property type="evidence" value="ECO:0007669"/>
    <property type="project" value="UniProtKB-KW"/>
</dbReference>
<keyword evidence="5 10" id="KW-0547">Nucleotide-binding</keyword>
<evidence type="ECO:0000256" key="3">
    <source>
        <dbReference type="ARBA" id="ARBA00012228"/>
    </source>
</evidence>
<comment type="cofactor">
    <cofactor evidence="10">
        <name>K(+)</name>
        <dbReference type="ChEBI" id="CHEBI:29103"/>
    </cofactor>
    <text evidence="10">Binds 1 potassium ion per subunit.</text>
</comment>
<dbReference type="GO" id="GO:0052856">
    <property type="term" value="F:NAD(P)HX epimerase activity"/>
    <property type="evidence" value="ECO:0007669"/>
    <property type="project" value="UniProtKB-UniRule"/>
</dbReference>
<dbReference type="EC" id="5.1.99.6" evidence="3 10"/>
<proteinExistence type="inferred from homology"/>
<organism evidence="12 13">
    <name type="scientific">Diutina rugosa</name>
    <name type="common">Yeast</name>
    <name type="synonym">Candida rugosa</name>
    <dbReference type="NCBI Taxonomy" id="5481"/>
    <lineage>
        <taxon>Eukaryota</taxon>
        <taxon>Fungi</taxon>
        <taxon>Dikarya</taxon>
        <taxon>Ascomycota</taxon>
        <taxon>Saccharomycotina</taxon>
        <taxon>Pichiomycetes</taxon>
        <taxon>Debaryomycetaceae</taxon>
        <taxon>Diutina</taxon>
    </lineage>
</organism>
<comment type="caution">
    <text evidence="12">The sequence shown here is derived from an EMBL/GenBank/DDBJ whole genome shotgun (WGS) entry which is preliminary data.</text>
</comment>
<evidence type="ECO:0000256" key="6">
    <source>
        <dbReference type="ARBA" id="ARBA00022857"/>
    </source>
</evidence>
<dbReference type="PANTHER" id="PTHR13232">
    <property type="entry name" value="NAD(P)H-HYDRATE EPIMERASE"/>
    <property type="match status" value="1"/>
</dbReference>
<dbReference type="GO" id="GO:0046872">
    <property type="term" value="F:metal ion binding"/>
    <property type="evidence" value="ECO:0007669"/>
    <property type="project" value="UniProtKB-KW"/>
</dbReference>
<evidence type="ECO:0000256" key="5">
    <source>
        <dbReference type="ARBA" id="ARBA00022741"/>
    </source>
</evidence>
<reference evidence="12 13" key="1">
    <citation type="submission" date="2019-07" db="EMBL/GenBank/DDBJ databases">
        <title>Genome assembly of two rare yeast pathogens: Diutina rugosa and Trichomonascus ciferrii.</title>
        <authorList>
            <person name="Mixao V."/>
            <person name="Saus E."/>
            <person name="Hansen A."/>
            <person name="Lass-Flor C."/>
            <person name="Gabaldon T."/>
        </authorList>
    </citation>
    <scope>NUCLEOTIDE SEQUENCE [LARGE SCALE GENOMIC DNA]</scope>
    <source>
        <strain evidence="12 13">CBS 613</strain>
    </source>
</reference>
<keyword evidence="9 10" id="KW-0413">Isomerase</keyword>
<comment type="subcellular location">
    <subcellularLocation>
        <location evidence="10">Cytoplasm</location>
    </subcellularLocation>
    <subcellularLocation>
        <location evidence="10">Mitochondrion</location>
    </subcellularLocation>
</comment>
<evidence type="ECO:0000256" key="9">
    <source>
        <dbReference type="ARBA" id="ARBA00023235"/>
    </source>
</evidence>
<dbReference type="Proteomes" id="UP000449547">
    <property type="component" value="Unassembled WGS sequence"/>
</dbReference>
<comment type="similarity">
    <text evidence="10">Belongs to the NnrE/AIBP family.</text>
</comment>
<keyword evidence="8 10" id="KW-0520">NAD</keyword>
<feature type="binding site" evidence="10">
    <location>
        <position position="160"/>
    </location>
    <ligand>
        <name>(6S)-NADPHX</name>
        <dbReference type="ChEBI" id="CHEBI:64076"/>
    </ligand>
</feature>
<keyword evidence="10" id="KW-0963">Cytoplasm</keyword>
<comment type="function">
    <text evidence="10">Catalyzes the epimerization of the S- and R-forms of NAD(P)HX, a damaged form of NAD(P)H that is a result of enzymatic or heat-dependent hydration. This is a prerequisite for the S-specific NAD(P)H-hydrate dehydratase to allow the repair of both epimers of NAD(P)HX.</text>
</comment>
<evidence type="ECO:0000256" key="4">
    <source>
        <dbReference type="ARBA" id="ARBA00022723"/>
    </source>
</evidence>
<evidence type="ECO:0000256" key="2">
    <source>
        <dbReference type="ARBA" id="ARBA00000909"/>
    </source>
</evidence>
<evidence type="ECO:0000256" key="7">
    <source>
        <dbReference type="ARBA" id="ARBA00022958"/>
    </source>
</evidence>
<evidence type="ECO:0000256" key="10">
    <source>
        <dbReference type="HAMAP-Rule" id="MF_03159"/>
    </source>
</evidence>
<dbReference type="PANTHER" id="PTHR13232:SF10">
    <property type="entry name" value="NAD(P)H-HYDRATE EPIMERASE"/>
    <property type="match status" value="1"/>
</dbReference>
<evidence type="ECO:0000256" key="1">
    <source>
        <dbReference type="ARBA" id="ARBA00000013"/>
    </source>
</evidence>
<dbReference type="AlphaFoldDB" id="A0A642USZ0"/>
<dbReference type="RefSeq" id="XP_034012322.1">
    <property type="nucleotide sequence ID" value="XM_034155481.1"/>
</dbReference>
<dbReference type="GO" id="GO:0005739">
    <property type="term" value="C:mitochondrion"/>
    <property type="evidence" value="ECO:0007669"/>
    <property type="project" value="UniProtKB-SubCell"/>
</dbReference>
<feature type="domain" description="YjeF N-terminal" evidence="11">
    <location>
        <begin position="11"/>
        <end position="219"/>
    </location>
</feature>
<keyword evidence="4 10" id="KW-0479">Metal-binding</keyword>
<feature type="binding site" evidence="10">
    <location>
        <begin position="59"/>
        <end position="63"/>
    </location>
    <ligand>
        <name>(6S)-NADPHX</name>
        <dbReference type="ChEBI" id="CHEBI:64076"/>
    </ligand>
</feature>
<feature type="binding site" evidence="10">
    <location>
        <position position="163"/>
    </location>
    <ligand>
        <name>K(+)</name>
        <dbReference type="ChEBI" id="CHEBI:29103"/>
    </ligand>
</feature>
<protein>
    <recommendedName>
        <fullName evidence="3 10">NAD(P)H-hydrate epimerase</fullName>
        <ecNumber evidence="3 10">5.1.99.6</ecNumber>
    </recommendedName>
    <alternativeName>
        <fullName evidence="10">NAD(P)HX epimerase</fullName>
    </alternativeName>
</protein>
<dbReference type="InterPro" id="IPR036652">
    <property type="entry name" value="YjeF_N_dom_sf"/>
</dbReference>
<comment type="caution">
    <text evidence="10">Lacks conserved residue(s) required for the propagation of feature annotation.</text>
</comment>
<evidence type="ECO:0000313" key="13">
    <source>
        <dbReference type="Proteomes" id="UP000449547"/>
    </source>
</evidence>
<feature type="binding site" evidence="10">
    <location>
        <position position="125"/>
    </location>
    <ligand>
        <name>K(+)</name>
        <dbReference type="ChEBI" id="CHEBI:29103"/>
    </ligand>
</feature>
<gene>
    <name evidence="12" type="ORF">DIURU_002791</name>
</gene>
<sequence length="233" mass="25860">MTFKTIASKSAALLDSELMSTGGFTLEQLMELAGLSVAQAIFHQTPPPGKVLVLVGPGNNGGDGLVAARHLKLFGYDLAYYYPKKSEREPHYAKLVKELEDLKVTELKALEDTKRYMHQVDLIVDALFGFSFKPPLREPFGEVLTALKAAREKAIICSIDVPSGWDVDNGPIDEEINFDPQMLVSLSAPKPCSLRYHGYHWLGGRFISPEIAKKYGIETVTSRYRGCDQVVRL</sequence>
<feature type="binding site" evidence="10">
    <location>
        <begin position="129"/>
        <end position="135"/>
    </location>
    <ligand>
        <name>(6S)-NADPHX</name>
        <dbReference type="ChEBI" id="CHEBI:64076"/>
    </ligand>
</feature>